<evidence type="ECO:0000256" key="1">
    <source>
        <dbReference type="PROSITE-ProRule" id="PRU01251"/>
    </source>
</evidence>
<proteinExistence type="predicted"/>
<organism evidence="4 5">
    <name type="scientific">Dunaliella salina</name>
    <name type="common">Green alga</name>
    <name type="synonym">Protococcus salinus</name>
    <dbReference type="NCBI Taxonomy" id="3046"/>
    <lineage>
        <taxon>Eukaryota</taxon>
        <taxon>Viridiplantae</taxon>
        <taxon>Chlorophyta</taxon>
        <taxon>core chlorophytes</taxon>
        <taxon>Chlorophyceae</taxon>
        <taxon>CS clade</taxon>
        <taxon>Chlamydomonadales</taxon>
        <taxon>Dunaliellaceae</taxon>
        <taxon>Dunaliella</taxon>
    </lineage>
</organism>
<name>A0ABQ7G880_DUNSA</name>
<dbReference type="Gene3D" id="1.10.1780.10">
    <property type="entry name" value="Clp, N-terminal domain"/>
    <property type="match status" value="1"/>
</dbReference>
<feature type="region of interest" description="Disordered" evidence="2">
    <location>
        <begin position="89"/>
        <end position="113"/>
    </location>
</feature>
<evidence type="ECO:0000256" key="2">
    <source>
        <dbReference type="SAM" id="MobiDB-lite"/>
    </source>
</evidence>
<feature type="compositionally biased region" description="Low complexity" evidence="2">
    <location>
        <begin position="43"/>
        <end position="63"/>
    </location>
</feature>
<dbReference type="PROSITE" id="PS51903">
    <property type="entry name" value="CLP_R"/>
    <property type="match status" value="1"/>
</dbReference>
<dbReference type="Proteomes" id="UP000815325">
    <property type="component" value="Unassembled WGS sequence"/>
</dbReference>
<gene>
    <name evidence="4" type="ORF">DUNSADRAFT_13969</name>
</gene>
<evidence type="ECO:0000313" key="4">
    <source>
        <dbReference type="EMBL" id="KAF5830821.1"/>
    </source>
</evidence>
<protein>
    <recommendedName>
        <fullName evidence="3">Clp R domain-containing protein</fullName>
    </recommendedName>
</protein>
<keyword evidence="5" id="KW-1185">Reference proteome</keyword>
<dbReference type="InterPro" id="IPR004176">
    <property type="entry name" value="Clp_R_N"/>
</dbReference>
<dbReference type="EMBL" id="MU070002">
    <property type="protein sequence ID" value="KAF5830821.1"/>
    <property type="molecule type" value="Genomic_DNA"/>
</dbReference>
<feature type="region of interest" description="Disordered" evidence="2">
    <location>
        <begin position="36"/>
        <end position="63"/>
    </location>
</feature>
<sequence length="279" mass="30347">MHQSLQASKGMLSNGHVVPVPQTAIPPRVSILPSSLAPSTSYSTRTITHSSSCSSGEGASTGSALPHIQQRGGLSRRGMLVRPAASSAYLQPGVGNAPTTPDDEDDESDILSPDNEFSVYTRSTITYAMNLARTAETYSVHPWFLLLGLLRQEECTACKVLKNLGLEDLYGAWHEVLWALRVSDGLERKPFMPEISFTDRAYKVLKAAVRFAHWGGRKKVQSEDLLLALAASSTLDGIFPDLNLNFGHVRAGVERIAGGRYIMPFDEETGIAQQSVEVF</sequence>
<evidence type="ECO:0000259" key="3">
    <source>
        <dbReference type="PROSITE" id="PS51903"/>
    </source>
</evidence>
<evidence type="ECO:0000313" key="5">
    <source>
        <dbReference type="Proteomes" id="UP000815325"/>
    </source>
</evidence>
<dbReference type="Pfam" id="PF02861">
    <property type="entry name" value="Clp_N"/>
    <property type="match status" value="1"/>
</dbReference>
<feature type="domain" description="Clp R" evidence="3">
    <location>
        <begin position="113"/>
        <end position="259"/>
    </location>
</feature>
<reference evidence="4" key="1">
    <citation type="submission" date="2017-08" db="EMBL/GenBank/DDBJ databases">
        <authorList>
            <person name="Polle J.E."/>
            <person name="Barry K."/>
            <person name="Cushman J."/>
            <person name="Schmutz J."/>
            <person name="Tran D."/>
            <person name="Hathwaick L.T."/>
            <person name="Yim W.C."/>
            <person name="Jenkins J."/>
            <person name="Mckie-Krisberg Z.M."/>
            <person name="Prochnik S."/>
            <person name="Lindquist E."/>
            <person name="Dockter R.B."/>
            <person name="Adam C."/>
            <person name="Molina H."/>
            <person name="Bunkerborg J."/>
            <person name="Jin E."/>
            <person name="Buchheim M."/>
            <person name="Magnuson J."/>
        </authorList>
    </citation>
    <scope>NUCLEOTIDE SEQUENCE</scope>
    <source>
        <strain evidence="4">CCAP 19/18</strain>
    </source>
</reference>
<accession>A0ABQ7G880</accession>
<dbReference type="InterPro" id="IPR036628">
    <property type="entry name" value="Clp_N_dom_sf"/>
</dbReference>
<keyword evidence="1" id="KW-0677">Repeat</keyword>
<dbReference type="SUPFAM" id="SSF81923">
    <property type="entry name" value="Double Clp-N motif"/>
    <property type="match status" value="1"/>
</dbReference>
<comment type="caution">
    <text evidence="4">The sequence shown here is derived from an EMBL/GenBank/DDBJ whole genome shotgun (WGS) entry which is preliminary data.</text>
</comment>